<dbReference type="Pfam" id="PF14093">
    <property type="entry name" value="DUF4271"/>
    <property type="match status" value="1"/>
</dbReference>
<dbReference type="Proteomes" id="UP001589654">
    <property type="component" value="Unassembled WGS sequence"/>
</dbReference>
<feature type="transmembrane region" description="Helical" evidence="1">
    <location>
        <begin position="273"/>
        <end position="297"/>
    </location>
</feature>
<name>A0ABV5J357_9BACT</name>
<protein>
    <submittedName>
        <fullName evidence="2">DUF4271 domain-containing protein</fullName>
    </submittedName>
</protein>
<feature type="transmembrane region" description="Helical" evidence="1">
    <location>
        <begin position="233"/>
        <end position="253"/>
    </location>
</feature>
<keyword evidence="1" id="KW-0472">Membrane</keyword>
<proteinExistence type="predicted"/>
<organism evidence="2 3">
    <name type="scientific">Echinicola jeungdonensis</name>
    <dbReference type="NCBI Taxonomy" id="709343"/>
    <lineage>
        <taxon>Bacteria</taxon>
        <taxon>Pseudomonadati</taxon>
        <taxon>Bacteroidota</taxon>
        <taxon>Cytophagia</taxon>
        <taxon>Cytophagales</taxon>
        <taxon>Cyclobacteriaceae</taxon>
        <taxon>Echinicola</taxon>
    </lineage>
</organism>
<keyword evidence="1" id="KW-1133">Transmembrane helix</keyword>
<dbReference type="EMBL" id="JBHMEW010000008">
    <property type="protein sequence ID" value="MFB9210738.1"/>
    <property type="molecule type" value="Genomic_DNA"/>
</dbReference>
<evidence type="ECO:0000313" key="3">
    <source>
        <dbReference type="Proteomes" id="UP001589654"/>
    </source>
</evidence>
<accession>A0ABV5J357</accession>
<evidence type="ECO:0000313" key="2">
    <source>
        <dbReference type="EMBL" id="MFB9210738.1"/>
    </source>
</evidence>
<dbReference type="RefSeq" id="WP_379945330.1">
    <property type="nucleotide sequence ID" value="NZ_JBHMEW010000008.1"/>
</dbReference>
<feature type="transmembrane region" description="Helical" evidence="1">
    <location>
        <begin position="303"/>
        <end position="323"/>
    </location>
</feature>
<sequence>MGFFLGSQALGQVLENYNPGIRIENKYDFVRSPIQAEVEVNLVDFPSSSLAIKLPATSAVFLDGKMWFYAQSDTSFLISISQLRKEFVPKNATSTPIVIHKQGILKEEISIKKGLFVEIAEEEVSTDPSFRELREKSSMEDFIYLAFIIILGLMALFRVTYPLVFLNSLKPGAVFSADEFSDHSVVSKVFSSDVIFYLLIFSMVVMLFLMAGFSFMELPAWEMVDADDLNFLLLVWLSGTAVFMVLSFLKFFWIKAFTRIYQFEKYDFHQFMFLLRVLLLVLLVIFFLVIVCYSQGYLDMKKVVEYMVTSFLVIYLLGIFRLFNLMKRKVSFKNYHLFSYICSSELVPFLVIVKLIMG</sequence>
<gene>
    <name evidence="2" type="ORF">ACFFUR_02905</name>
</gene>
<comment type="caution">
    <text evidence="2">The sequence shown here is derived from an EMBL/GenBank/DDBJ whole genome shotgun (WGS) entry which is preliminary data.</text>
</comment>
<keyword evidence="3" id="KW-1185">Reference proteome</keyword>
<feature type="transmembrane region" description="Helical" evidence="1">
    <location>
        <begin position="142"/>
        <end position="161"/>
    </location>
</feature>
<feature type="transmembrane region" description="Helical" evidence="1">
    <location>
        <begin position="194"/>
        <end position="213"/>
    </location>
</feature>
<reference evidence="2 3" key="1">
    <citation type="submission" date="2024-09" db="EMBL/GenBank/DDBJ databases">
        <authorList>
            <person name="Sun Q."/>
            <person name="Mori K."/>
        </authorList>
    </citation>
    <scope>NUCLEOTIDE SEQUENCE [LARGE SCALE GENOMIC DNA]</scope>
    <source>
        <strain evidence="2 3">CECT 7682</strain>
    </source>
</reference>
<feature type="transmembrane region" description="Helical" evidence="1">
    <location>
        <begin position="335"/>
        <end position="357"/>
    </location>
</feature>
<dbReference type="InterPro" id="IPR025367">
    <property type="entry name" value="DUF4271"/>
</dbReference>
<keyword evidence="1" id="KW-0812">Transmembrane</keyword>
<evidence type="ECO:0000256" key="1">
    <source>
        <dbReference type="SAM" id="Phobius"/>
    </source>
</evidence>